<organism evidence="1 2">
    <name type="scientific">Bordetella petrii (strain ATCC BAA-461 / DSM 12804 / CCUG 43448 / CIP 107267 / Se-1111R)</name>
    <dbReference type="NCBI Taxonomy" id="340100"/>
    <lineage>
        <taxon>Bacteria</taxon>
        <taxon>Pseudomonadati</taxon>
        <taxon>Pseudomonadota</taxon>
        <taxon>Betaproteobacteria</taxon>
        <taxon>Burkholderiales</taxon>
        <taxon>Alcaligenaceae</taxon>
        <taxon>Bordetella</taxon>
    </lineage>
</organism>
<name>A9HWQ0_BORPD</name>
<accession>A9HWQ0</accession>
<keyword evidence="2" id="KW-1185">Reference proteome</keyword>
<reference evidence="1 2" key="1">
    <citation type="journal article" date="2008" name="BMC Genomics">
        <title>The missing link: Bordetella petrii is endowed with both the metabolic versatility of environmental bacteria and virulence traits of pathogenic Bordetellae.</title>
        <authorList>
            <person name="Gross R."/>
            <person name="Guzman C.A."/>
            <person name="Sebaihia M."/>
            <person name="Martins Dos Santos V.A."/>
            <person name="Pieper D.H."/>
            <person name="Koebnik R."/>
            <person name="Lechner M."/>
            <person name="Bartels D."/>
            <person name="Buhrmester J."/>
            <person name="Choudhuri J.V."/>
            <person name="Ebensen T."/>
            <person name="Gaigalat L."/>
            <person name="Herrmann S."/>
            <person name="Khachane A.N."/>
            <person name="Larisch C."/>
            <person name="Link S."/>
            <person name="Linke B."/>
            <person name="Meyer F."/>
            <person name="Mormann S."/>
            <person name="Nakunst D."/>
            <person name="Rueckert C."/>
            <person name="Schneiker-Bekel S."/>
            <person name="Schulze K."/>
            <person name="Vorhoelter F.J."/>
            <person name="Yevsa T."/>
            <person name="Engle J.T."/>
            <person name="Goldman W.E."/>
            <person name="Puehler A."/>
            <person name="Goebel U.B."/>
            <person name="Goesmann A."/>
            <person name="Bloecker H."/>
            <person name="Kaiser O."/>
            <person name="Martinez-Arias R."/>
        </authorList>
    </citation>
    <scope>NUCLEOTIDE SEQUENCE [LARGE SCALE GENOMIC DNA]</scope>
    <source>
        <strain evidence="2">ATCC BAA-461 / DSM 12804 / CCUG 43448 / CIP 107267 / Se-1111R</strain>
    </source>
</reference>
<sequence>MELSKHSSYFFGRRFDKTIYEAARRREVDATPLLSALESSRTLACGVASLLHVLRDHALTEDGSDEVKLIDHIHTDDLISLCIESMTLLNTKIEVLADQLCTRHSEQVTD</sequence>
<evidence type="ECO:0000313" key="1">
    <source>
        <dbReference type="EMBL" id="CAP40530.1"/>
    </source>
</evidence>
<dbReference type="AlphaFoldDB" id="A9HWQ0"/>
<protein>
    <submittedName>
        <fullName evidence="1">Dehydrogenase</fullName>
    </submittedName>
</protein>
<dbReference type="EMBL" id="AM902716">
    <property type="protein sequence ID" value="CAP40530.1"/>
    <property type="molecule type" value="Genomic_DNA"/>
</dbReference>
<dbReference type="Proteomes" id="UP000001225">
    <property type="component" value="Chromosome"/>
</dbReference>
<gene>
    <name evidence="1" type="ordered locus">Bpet0199</name>
</gene>
<proteinExistence type="predicted"/>
<evidence type="ECO:0000313" key="2">
    <source>
        <dbReference type="Proteomes" id="UP000001225"/>
    </source>
</evidence>
<dbReference type="KEGG" id="bpt:Bpet0199"/>